<dbReference type="Gramene" id="scaffold_603696.1">
    <property type="protein sequence ID" value="scaffold_603696.1"/>
    <property type="gene ID" value="scaffold_603696.1"/>
</dbReference>
<protein>
    <submittedName>
        <fullName evidence="1">Predicted protein</fullName>
    </submittedName>
</protein>
<keyword evidence="2" id="KW-1185">Reference proteome</keyword>
<name>D7M115_ARALL</name>
<proteinExistence type="predicted"/>
<organism evidence="2">
    <name type="scientific">Arabidopsis lyrata subsp. lyrata</name>
    <name type="common">Lyre-leaved rock-cress</name>
    <dbReference type="NCBI Taxonomy" id="81972"/>
    <lineage>
        <taxon>Eukaryota</taxon>
        <taxon>Viridiplantae</taxon>
        <taxon>Streptophyta</taxon>
        <taxon>Embryophyta</taxon>
        <taxon>Tracheophyta</taxon>
        <taxon>Spermatophyta</taxon>
        <taxon>Magnoliopsida</taxon>
        <taxon>eudicotyledons</taxon>
        <taxon>Gunneridae</taxon>
        <taxon>Pentapetalae</taxon>
        <taxon>rosids</taxon>
        <taxon>malvids</taxon>
        <taxon>Brassicales</taxon>
        <taxon>Brassicaceae</taxon>
        <taxon>Camelineae</taxon>
        <taxon>Arabidopsis</taxon>
    </lineage>
</organism>
<reference evidence="2" key="1">
    <citation type="journal article" date="2011" name="Nat. Genet.">
        <title>The Arabidopsis lyrata genome sequence and the basis of rapid genome size change.</title>
        <authorList>
            <person name="Hu T.T."/>
            <person name="Pattyn P."/>
            <person name="Bakker E.G."/>
            <person name="Cao J."/>
            <person name="Cheng J.-F."/>
            <person name="Clark R.M."/>
            <person name="Fahlgren N."/>
            <person name="Fawcett J.A."/>
            <person name="Grimwood J."/>
            <person name="Gundlach H."/>
            <person name="Haberer G."/>
            <person name="Hollister J.D."/>
            <person name="Ossowski S."/>
            <person name="Ottilar R.P."/>
            <person name="Salamov A.A."/>
            <person name="Schneeberger K."/>
            <person name="Spannagl M."/>
            <person name="Wang X."/>
            <person name="Yang L."/>
            <person name="Nasrallah M.E."/>
            <person name="Bergelson J."/>
            <person name="Carrington J.C."/>
            <person name="Gaut B.S."/>
            <person name="Schmutz J."/>
            <person name="Mayer K.F.X."/>
            <person name="Van de Peer Y."/>
            <person name="Grigoriev I.V."/>
            <person name="Nordborg M."/>
            <person name="Weigel D."/>
            <person name="Guo Y.-L."/>
        </authorList>
    </citation>
    <scope>NUCLEOTIDE SEQUENCE [LARGE SCALE GENOMIC DNA]</scope>
    <source>
        <strain evidence="2">cv. MN47</strain>
    </source>
</reference>
<sequence>MSSTSVGSSHRLIVLDLPTMDAISLANLESKDLASTGYSRLALRLLSSSKFYACGDVVWYLFIHKLCINIVSKLDMFQE</sequence>
<dbReference type="EMBL" id="GL348718">
    <property type="protein sequence ID" value="EFH51031.1"/>
    <property type="molecule type" value="Genomic_DNA"/>
</dbReference>
<dbReference type="Proteomes" id="UP000008694">
    <property type="component" value="Unassembled WGS sequence"/>
</dbReference>
<dbReference type="HOGENOM" id="CLU_2609313_0_0_1"/>
<dbReference type="AlphaFoldDB" id="D7M115"/>
<evidence type="ECO:0000313" key="1">
    <source>
        <dbReference type="EMBL" id="EFH51031.1"/>
    </source>
</evidence>
<gene>
    <name evidence="1" type="ORF">ARALYDRAFT_911639</name>
</gene>
<accession>D7M115</accession>
<evidence type="ECO:0000313" key="2">
    <source>
        <dbReference type="Proteomes" id="UP000008694"/>
    </source>
</evidence>